<organism evidence="2 3">
    <name type="scientific">Apatococcus fuscideae</name>
    <dbReference type="NCBI Taxonomy" id="2026836"/>
    <lineage>
        <taxon>Eukaryota</taxon>
        <taxon>Viridiplantae</taxon>
        <taxon>Chlorophyta</taxon>
        <taxon>core chlorophytes</taxon>
        <taxon>Trebouxiophyceae</taxon>
        <taxon>Chlorellales</taxon>
        <taxon>Chlorellaceae</taxon>
        <taxon>Apatococcus</taxon>
    </lineage>
</organism>
<sequence length="260" mass="27973">MDLEACKRELAEQAADMEAAADYASSLALKGQSIASQMGARSSQLQTAKGPLQRDLDGYQRDNAALRASLGACQRQSEKFRTELVLAHRSQQGMLTTLEAARQEGNGLRSQLAAQLQGLPALRAMRGQLKAQQHALLGLQEQLQAPAYPALEAATSAGTFAITGDGPDQQLWKEKHPGQVPGASMEQELGSASSSQASSAASSSQTRRDLHPLAQDRRVPKMSSRGPQPVIPLQTQHQAALNKIEKCRLLLRDQKRSSTS</sequence>
<evidence type="ECO:0000313" key="2">
    <source>
        <dbReference type="EMBL" id="KAK9862265.1"/>
    </source>
</evidence>
<evidence type="ECO:0000256" key="1">
    <source>
        <dbReference type="SAM" id="MobiDB-lite"/>
    </source>
</evidence>
<name>A0AAW1T0X4_9CHLO</name>
<dbReference type="Proteomes" id="UP001485043">
    <property type="component" value="Unassembled WGS sequence"/>
</dbReference>
<protein>
    <submittedName>
        <fullName evidence="2">Uncharacterized protein</fullName>
    </submittedName>
</protein>
<accession>A0AAW1T0X4</accession>
<dbReference type="AlphaFoldDB" id="A0AAW1T0X4"/>
<gene>
    <name evidence="2" type="ORF">WJX84_002639</name>
</gene>
<feature type="region of interest" description="Disordered" evidence="1">
    <location>
        <begin position="160"/>
        <end position="237"/>
    </location>
</feature>
<dbReference type="EMBL" id="JALJOV010000630">
    <property type="protein sequence ID" value="KAK9862265.1"/>
    <property type="molecule type" value="Genomic_DNA"/>
</dbReference>
<comment type="caution">
    <text evidence="2">The sequence shown here is derived from an EMBL/GenBank/DDBJ whole genome shotgun (WGS) entry which is preliminary data.</text>
</comment>
<reference evidence="2 3" key="1">
    <citation type="journal article" date="2024" name="Nat. Commun.">
        <title>Phylogenomics reveals the evolutionary origins of lichenization in chlorophyte algae.</title>
        <authorList>
            <person name="Puginier C."/>
            <person name="Libourel C."/>
            <person name="Otte J."/>
            <person name="Skaloud P."/>
            <person name="Haon M."/>
            <person name="Grisel S."/>
            <person name="Petersen M."/>
            <person name="Berrin J.G."/>
            <person name="Delaux P.M."/>
            <person name="Dal Grande F."/>
            <person name="Keller J."/>
        </authorList>
    </citation>
    <scope>NUCLEOTIDE SEQUENCE [LARGE SCALE GENOMIC DNA]</scope>
    <source>
        <strain evidence="2 3">SAG 2523</strain>
    </source>
</reference>
<evidence type="ECO:0000313" key="3">
    <source>
        <dbReference type="Proteomes" id="UP001485043"/>
    </source>
</evidence>
<proteinExistence type="predicted"/>
<feature type="compositionally biased region" description="Low complexity" evidence="1">
    <location>
        <begin position="191"/>
        <end position="205"/>
    </location>
</feature>
<feature type="compositionally biased region" description="Basic and acidic residues" evidence="1">
    <location>
        <begin position="206"/>
        <end position="219"/>
    </location>
</feature>
<keyword evidence="3" id="KW-1185">Reference proteome</keyword>